<reference evidence="11 12" key="1">
    <citation type="submission" date="2018-05" db="EMBL/GenBank/DDBJ databases">
        <title>Genomic Encyclopedia of Type Strains, Phase IV (KMG-IV): sequencing the most valuable type-strain genomes for metagenomic binning, comparative biology and taxonomic classification.</title>
        <authorList>
            <person name="Goeker M."/>
        </authorList>
    </citation>
    <scope>NUCLEOTIDE SEQUENCE [LARGE SCALE GENOMIC DNA]</scope>
    <source>
        <strain evidence="11 12">DSM 103371</strain>
    </source>
</reference>
<gene>
    <name evidence="11" type="ORF">C8D95_110127</name>
</gene>
<evidence type="ECO:0000259" key="10">
    <source>
        <dbReference type="Pfam" id="PF04413"/>
    </source>
</evidence>
<dbReference type="InterPro" id="IPR007507">
    <property type="entry name" value="Glycos_transf_N"/>
</dbReference>
<evidence type="ECO:0000256" key="4">
    <source>
        <dbReference type="ARBA" id="ARBA00019077"/>
    </source>
</evidence>
<keyword evidence="9" id="KW-0472">Membrane</keyword>
<dbReference type="KEGG" id="salo:EF888_00755"/>
<dbReference type="EMBL" id="QGGV01000010">
    <property type="protein sequence ID" value="PWK54835.1"/>
    <property type="molecule type" value="Genomic_DNA"/>
</dbReference>
<dbReference type="PANTHER" id="PTHR42755">
    <property type="entry name" value="3-DEOXY-MANNO-OCTULOSONATE CYTIDYLYLTRANSFERASE"/>
    <property type="match status" value="1"/>
</dbReference>
<protein>
    <recommendedName>
        <fullName evidence="4 9">3-deoxy-D-manno-octulosonic acid transferase</fullName>
        <shortName evidence="9">Kdo transferase</shortName>
        <ecNumber evidence="3 9">2.4.99.12</ecNumber>
    </recommendedName>
    <alternativeName>
        <fullName evidence="6 9">Lipid IV(A) 3-deoxy-D-manno-octulosonic acid transferase</fullName>
    </alternativeName>
</protein>
<evidence type="ECO:0000256" key="5">
    <source>
        <dbReference type="ARBA" id="ARBA00022679"/>
    </source>
</evidence>
<evidence type="ECO:0000313" key="11">
    <source>
        <dbReference type="EMBL" id="PWK54835.1"/>
    </source>
</evidence>
<keyword evidence="5 9" id="KW-0808">Transferase</keyword>
<evidence type="ECO:0000256" key="1">
    <source>
        <dbReference type="ARBA" id="ARBA00003394"/>
    </source>
</evidence>
<dbReference type="UniPathway" id="UPA00958"/>
<keyword evidence="9" id="KW-1003">Cell membrane</keyword>
<dbReference type="Proteomes" id="UP000245390">
    <property type="component" value="Unassembled WGS sequence"/>
</dbReference>
<dbReference type="OrthoDB" id="9789797at2"/>
<dbReference type="GO" id="GO:0043842">
    <property type="term" value="F:Kdo transferase activity"/>
    <property type="evidence" value="ECO:0007669"/>
    <property type="project" value="UniProtKB-EC"/>
</dbReference>
<organism evidence="11 12">
    <name type="scientific">Silicimonas algicola</name>
    <dbReference type="NCBI Taxonomy" id="1826607"/>
    <lineage>
        <taxon>Bacteria</taxon>
        <taxon>Pseudomonadati</taxon>
        <taxon>Pseudomonadota</taxon>
        <taxon>Alphaproteobacteria</taxon>
        <taxon>Rhodobacterales</taxon>
        <taxon>Paracoccaceae</taxon>
    </lineage>
</organism>
<comment type="catalytic activity">
    <reaction evidence="7 9">
        <text>lipid IVA (E. coli) + CMP-3-deoxy-beta-D-manno-octulosonate = alpha-Kdo-(2-&gt;6)-lipid IVA (E. coli) + CMP + H(+)</text>
        <dbReference type="Rhea" id="RHEA:28066"/>
        <dbReference type="ChEBI" id="CHEBI:15378"/>
        <dbReference type="ChEBI" id="CHEBI:58603"/>
        <dbReference type="ChEBI" id="CHEBI:60364"/>
        <dbReference type="ChEBI" id="CHEBI:60377"/>
        <dbReference type="ChEBI" id="CHEBI:85987"/>
        <dbReference type="EC" id="2.4.99.12"/>
    </reaction>
</comment>
<dbReference type="GO" id="GO:0009244">
    <property type="term" value="P:lipopolysaccharide core region biosynthetic process"/>
    <property type="evidence" value="ECO:0007669"/>
    <property type="project" value="UniProtKB-UniRule"/>
</dbReference>
<comment type="caution">
    <text evidence="11">The sequence shown here is derived from an EMBL/GenBank/DDBJ whole genome shotgun (WGS) entry which is preliminary data.</text>
</comment>
<dbReference type="Gene3D" id="3.40.50.2000">
    <property type="entry name" value="Glycogen Phosphorylase B"/>
    <property type="match status" value="1"/>
</dbReference>
<evidence type="ECO:0000256" key="3">
    <source>
        <dbReference type="ARBA" id="ARBA00012621"/>
    </source>
</evidence>
<comment type="subcellular location">
    <subcellularLocation>
        <location evidence="9">Cell membrane</location>
    </subcellularLocation>
</comment>
<dbReference type="PANTHER" id="PTHR42755:SF1">
    <property type="entry name" value="3-DEOXY-D-MANNO-OCTULOSONIC ACID TRANSFERASE, MITOCHONDRIAL-RELATED"/>
    <property type="match status" value="1"/>
</dbReference>
<accession>A0A316G3A0</accession>
<evidence type="ECO:0000256" key="6">
    <source>
        <dbReference type="ARBA" id="ARBA00031445"/>
    </source>
</evidence>
<comment type="pathway">
    <text evidence="2 9">Bacterial outer membrane biogenesis; LPS core biosynthesis.</text>
</comment>
<evidence type="ECO:0000256" key="9">
    <source>
        <dbReference type="RuleBase" id="RU365103"/>
    </source>
</evidence>
<dbReference type="InterPro" id="IPR039901">
    <property type="entry name" value="Kdotransferase"/>
</dbReference>
<evidence type="ECO:0000256" key="2">
    <source>
        <dbReference type="ARBA" id="ARBA00004713"/>
    </source>
</evidence>
<sequence length="390" mass="41719">MTAFSETERRGQPSRARPEGLLLWMHASTPPEAGPAPALARALSRLRQEPVSCLVTTDAYGPLLPSLVAEAIHHAAPDESSAAIQRFLDHWRPDVAVEMGVTDRPKLFAAMARRDVPLYHVSPSREAVGARRRYPDYLGAFRACLAVSASEAQVLRRSLGGTGTRIEITGPLCDTILAQRCNQAECDTLAQLLGGRPVWLAAQVRAHETDVIEAAHRKAFRSAHRLLLIVTPADPSEALAIRARFEAGNWRTSLRSEGGEPDPEVQVYVADGEDEMGLWYRLAPATYIGGTLTDGPPLADPFDPAALGSAVLHGPAIGQATSRFDRLKASGAVMAVESPDALGEAVVTLLAPDKAASLAQAGWAVTTESAHVVEWLTEDIDVALDGEGTK</sequence>
<feature type="domain" description="3-deoxy-D-manno-octulosonic-acid transferase N-terminal" evidence="10">
    <location>
        <begin position="8"/>
        <end position="171"/>
    </location>
</feature>
<comment type="function">
    <text evidence="1 9">Involved in lipopolysaccharide (LPS) biosynthesis. Catalyzes the transfer of 3-deoxy-D-manno-octulosonate (Kdo) residue(s) from CMP-Kdo to lipid IV(A), the tetraacyldisaccharide-1,4'-bisphosphate precursor of lipid A.</text>
</comment>
<dbReference type="SUPFAM" id="SSF53756">
    <property type="entry name" value="UDP-Glycosyltransferase/glycogen phosphorylase"/>
    <property type="match status" value="1"/>
</dbReference>
<dbReference type="EC" id="2.4.99.12" evidence="3 9"/>
<dbReference type="RefSeq" id="WP_109760619.1">
    <property type="nucleotide sequence ID" value="NZ_CP034588.1"/>
</dbReference>
<name>A0A316G3A0_9RHOB</name>
<dbReference type="GO" id="GO:0005886">
    <property type="term" value="C:plasma membrane"/>
    <property type="evidence" value="ECO:0007669"/>
    <property type="project" value="UniProtKB-SubCell"/>
</dbReference>
<feature type="active site" description="Proton acceptor" evidence="8">
    <location>
        <position position="32"/>
    </location>
</feature>
<evidence type="ECO:0000256" key="8">
    <source>
        <dbReference type="PIRSR" id="PIRSR639901-1"/>
    </source>
</evidence>
<comment type="similarity">
    <text evidence="9">Belongs to the glycosyltransferase group 1 family.</text>
</comment>
<keyword evidence="9" id="KW-0448">Lipopolysaccharide biosynthesis</keyword>
<proteinExistence type="inferred from homology"/>
<evidence type="ECO:0000256" key="7">
    <source>
        <dbReference type="ARBA" id="ARBA00049183"/>
    </source>
</evidence>
<dbReference type="Gene3D" id="3.40.50.11720">
    <property type="entry name" value="3-Deoxy-D-manno-octulosonic-acid transferase, N-terminal domain"/>
    <property type="match status" value="1"/>
</dbReference>
<dbReference type="GO" id="GO:0009245">
    <property type="term" value="P:lipid A biosynthetic process"/>
    <property type="evidence" value="ECO:0007669"/>
    <property type="project" value="TreeGrafter"/>
</dbReference>
<dbReference type="AlphaFoldDB" id="A0A316G3A0"/>
<dbReference type="Pfam" id="PF04413">
    <property type="entry name" value="Glycos_transf_N"/>
    <property type="match status" value="1"/>
</dbReference>
<keyword evidence="12" id="KW-1185">Reference proteome</keyword>
<dbReference type="InterPro" id="IPR038107">
    <property type="entry name" value="Glycos_transf_N_sf"/>
</dbReference>
<evidence type="ECO:0000313" key="12">
    <source>
        <dbReference type="Proteomes" id="UP000245390"/>
    </source>
</evidence>